<comment type="subunit">
    <text evidence="4">Component of the exocyst complex.</text>
</comment>
<dbReference type="Proteomes" id="UP000509704">
    <property type="component" value="Chromosome 6"/>
</dbReference>
<evidence type="ECO:0000313" key="7">
    <source>
        <dbReference type="Proteomes" id="UP000509704"/>
    </source>
</evidence>
<keyword evidence="4" id="KW-0653">Protein transport</keyword>
<accession>A0A7H9B7E3</accession>
<sequence length="934" mass="107473">MNSFDINDEKLLDCYNLKTLDPSESWEQDSSLLINLDRWQDISPNEDNSYDILKDLLIQQQNTNALETALSLNDASLNHVRDPLNNERMLPLLDKLGISEHTRLKYLINSKTFDVKAFLRDVHNTDSFEDLSYSLDILDKTLQEQSQDLNELVQANFTKYVRIKNRLDQIYEQFSEKSNSFTDGDDTKQLDVDRLGERVDESIRVTTLKLKPLLKSSQKLKSYEFTKKFIEENKDYFNLPHILRTLLDKNDYPNLMFEYSGAKDIHSKLKDEYTVKNSSDENNTEQVPKIIAKIWVEVEKIIDNYRQHTWRSLITPTKDEAQQNFLPLISKLLDLNVKESPIMAWIRTRLDHFEAQLNEISSQMLPKIIQSQRKIIQNGIDSNDDSNSAIVDGVDLSHYLYINQLSQGSESSNQFATLSGIQTLTDSTLIVETWLIFLKYLKSLEDVCMKFIEVWEHVQNFLTGAYQTSLLNDKKKDDILIGSDAMKNHKGSLQLEEAQVNEIRSRGEHFVSLLYSKLLAFFKPSQDELLQGKLLEEENGSSSNVYKETGSPSDYGFVPLRANGLSCLRYLPKMIEPLLKYITELAQLGISSKILDSSKRVASIITDRCIGAIASTKLRDISNFYKLEDWTVYETVKGTESSFTEYGVTQFPEIVLSYQESSIRVVRDLLFAFERLPAFNGISVVGYPSRQALTAVELQQLISMEAILEAVLKNAAKDKYNPRNSHTVLTLTNLQYIREVTFPQILQVFDDAFEWNLKGKNLELFSLLFKMESSIFGNYLSDLKVNIRDVLEVKFNEVQWATYSSNSFRAGDYTIDVLMLLVTIHSECFRIGPQLIHRILREAQIFISKFLFESFKPFIGNLPSDGLLQATVDLQFFQRVLGRLLEKDTEVTLTACLQNCFQNNIERMQRCIKETEPIVSANLARTSIQFAAFK</sequence>
<gene>
    <name evidence="6" type="ORF">HG535_0F04010</name>
</gene>
<evidence type="ECO:0000256" key="2">
    <source>
        <dbReference type="ARBA" id="ARBA00022448"/>
    </source>
</evidence>
<protein>
    <recommendedName>
        <fullName evidence="4">Exocyst complex component SEC5</fullName>
    </recommendedName>
</protein>
<organism evidence="6 7">
    <name type="scientific">Zygotorulaspora mrakii</name>
    <name type="common">Zygosaccharomyces mrakii</name>
    <dbReference type="NCBI Taxonomy" id="42260"/>
    <lineage>
        <taxon>Eukaryota</taxon>
        <taxon>Fungi</taxon>
        <taxon>Dikarya</taxon>
        <taxon>Ascomycota</taxon>
        <taxon>Saccharomycotina</taxon>
        <taxon>Saccharomycetes</taxon>
        <taxon>Saccharomycetales</taxon>
        <taxon>Saccharomycetaceae</taxon>
        <taxon>Zygotorulaspora</taxon>
    </lineage>
</organism>
<dbReference type="GO" id="GO:0015031">
    <property type="term" value="P:protein transport"/>
    <property type="evidence" value="ECO:0007669"/>
    <property type="project" value="UniProtKB-KW"/>
</dbReference>
<dbReference type="GO" id="GO:0006893">
    <property type="term" value="P:Golgi to plasma membrane transport"/>
    <property type="evidence" value="ECO:0007669"/>
    <property type="project" value="UniProtKB-UniRule"/>
</dbReference>
<evidence type="ECO:0000256" key="4">
    <source>
        <dbReference type="RuleBase" id="RU365069"/>
    </source>
</evidence>
<evidence type="ECO:0000313" key="6">
    <source>
        <dbReference type="EMBL" id="QLG73889.1"/>
    </source>
</evidence>
<comment type="similarity">
    <text evidence="1 4">Belongs to the SEC5 family.</text>
</comment>
<dbReference type="OrthoDB" id="26242at2759"/>
<dbReference type="EMBL" id="CP058609">
    <property type="protein sequence ID" value="QLG73889.1"/>
    <property type="molecule type" value="Genomic_DNA"/>
</dbReference>
<evidence type="ECO:0000256" key="3">
    <source>
        <dbReference type="ARBA" id="ARBA00022483"/>
    </source>
</evidence>
<dbReference type="PANTHER" id="PTHR13043">
    <property type="entry name" value="EXOCYST COMPLEX COMPONENT SEC5"/>
    <property type="match status" value="1"/>
</dbReference>
<dbReference type="RefSeq" id="XP_037145615.1">
    <property type="nucleotide sequence ID" value="XM_037289720.1"/>
</dbReference>
<dbReference type="Pfam" id="PF15469">
    <property type="entry name" value="Sec5"/>
    <property type="match status" value="1"/>
</dbReference>
<dbReference type="GO" id="GO:0000145">
    <property type="term" value="C:exocyst"/>
    <property type="evidence" value="ECO:0007669"/>
    <property type="project" value="UniProtKB-UniRule"/>
</dbReference>
<keyword evidence="3 4" id="KW-0268">Exocytosis</keyword>
<name>A0A7H9B7E3_ZYGMR</name>
<keyword evidence="2 4" id="KW-0813">Transport</keyword>
<dbReference type="GO" id="GO:0006887">
    <property type="term" value="P:exocytosis"/>
    <property type="evidence" value="ECO:0007669"/>
    <property type="project" value="UniProtKB-KW"/>
</dbReference>
<dbReference type="InterPro" id="IPR039481">
    <property type="entry name" value="EXOC2/Sec5_N_dom"/>
</dbReference>
<proteinExistence type="inferred from homology"/>
<comment type="function">
    <text evidence="4">Component of the exocyst complex involved in the docking of exocytic vesicles with fusion sites on the plasma membrane.</text>
</comment>
<evidence type="ECO:0000256" key="1">
    <source>
        <dbReference type="ARBA" id="ARBA00010578"/>
    </source>
</evidence>
<dbReference type="KEGG" id="zmk:HG535_0F04010"/>
<dbReference type="AlphaFoldDB" id="A0A7H9B7E3"/>
<dbReference type="GeneID" id="59237648"/>
<reference evidence="6 7" key="1">
    <citation type="submission" date="2020-07" db="EMBL/GenBank/DDBJ databases">
        <title>The yeast mating-type switching endonuclease HO is a domesticated member of an unorthodox homing genetic element family.</title>
        <authorList>
            <person name="Coughlan A.Y."/>
            <person name="Lombardi L."/>
            <person name="Braun-Galleani S."/>
            <person name="Martos A.R."/>
            <person name="Galeote V."/>
            <person name="Bigey F."/>
            <person name="Dequin S."/>
            <person name="Byrne K.P."/>
            <person name="Wolfe K.H."/>
        </authorList>
    </citation>
    <scope>NUCLEOTIDE SEQUENCE [LARGE SCALE GENOMIC DNA]</scope>
    <source>
        <strain evidence="6 7">NRRL Y-6702</strain>
    </source>
</reference>
<feature type="domain" description="Exocyst complex component EXOC2/Sec5 N-terminal" evidence="5">
    <location>
        <begin position="81"/>
        <end position="933"/>
    </location>
</feature>
<dbReference type="PANTHER" id="PTHR13043:SF1">
    <property type="entry name" value="EXOCYST COMPLEX COMPONENT 2"/>
    <property type="match status" value="1"/>
</dbReference>
<dbReference type="InterPro" id="IPR029175">
    <property type="entry name" value="EXOC2/Sec5"/>
</dbReference>
<keyword evidence="7" id="KW-1185">Reference proteome</keyword>
<evidence type="ECO:0000259" key="5">
    <source>
        <dbReference type="Pfam" id="PF15469"/>
    </source>
</evidence>